<dbReference type="PANTHER" id="PTHR42736:SF1">
    <property type="entry name" value="PROTEIN-GLUTAMINE GAMMA-GLUTAMYLTRANSFERASE"/>
    <property type="match status" value="1"/>
</dbReference>
<feature type="compositionally biased region" description="Low complexity" evidence="1">
    <location>
        <begin position="547"/>
        <end position="575"/>
    </location>
</feature>
<evidence type="ECO:0000259" key="3">
    <source>
        <dbReference type="SMART" id="SM00460"/>
    </source>
</evidence>
<dbReference type="Pfam" id="PF01841">
    <property type="entry name" value="Transglut_core"/>
    <property type="match status" value="1"/>
</dbReference>
<feature type="region of interest" description="Disordered" evidence="1">
    <location>
        <begin position="533"/>
        <end position="579"/>
    </location>
</feature>
<dbReference type="eggNOG" id="COG1305">
    <property type="taxonomic scope" value="Bacteria"/>
</dbReference>
<proteinExistence type="predicted"/>
<keyword evidence="2" id="KW-0472">Membrane</keyword>
<feature type="transmembrane region" description="Helical" evidence="2">
    <location>
        <begin position="58"/>
        <end position="75"/>
    </location>
</feature>
<keyword evidence="5" id="KW-1185">Reference proteome</keyword>
<keyword evidence="2" id="KW-1133">Transmembrane helix</keyword>
<feature type="transmembrane region" description="Helical" evidence="2">
    <location>
        <begin position="105"/>
        <end position="125"/>
    </location>
</feature>
<dbReference type="SMART" id="SM00460">
    <property type="entry name" value="TGc"/>
    <property type="match status" value="1"/>
</dbReference>
<dbReference type="AlphaFoldDB" id="R2Q978"/>
<evidence type="ECO:0000313" key="4">
    <source>
        <dbReference type="EMBL" id="EOH91803.1"/>
    </source>
</evidence>
<dbReference type="InterPro" id="IPR038765">
    <property type="entry name" value="Papain-like_cys_pep_sf"/>
</dbReference>
<dbReference type="SUPFAM" id="SSF54001">
    <property type="entry name" value="Cysteine proteinases"/>
    <property type="match status" value="1"/>
</dbReference>
<dbReference type="Proteomes" id="UP000013782">
    <property type="component" value="Unassembled WGS sequence"/>
</dbReference>
<gene>
    <name evidence="4" type="ORF">UAU_03105</name>
</gene>
<feature type="transmembrane region" description="Helical" evidence="2">
    <location>
        <begin position="132"/>
        <end position="149"/>
    </location>
</feature>
<feature type="transmembrane region" description="Helical" evidence="2">
    <location>
        <begin position="33"/>
        <end position="51"/>
    </location>
</feature>
<dbReference type="PATRIC" id="fig|1158607.3.peg.3089"/>
<feature type="domain" description="Transglutaminase-like" evidence="3">
    <location>
        <begin position="457"/>
        <end position="531"/>
    </location>
</feature>
<sequence length="709" mass="79981">MDYMMKKAPFTLLSFISLSVVFSQFLTVYYLPITWLSFSIVGAICLIIGFFEETMFKVLFCLFMYFLGLYYFVPLNQPLSFGWFSNFWQQVIFQFQQISMGSPNAVSTIVALPLLLALLILLAGLMIQFERFLLSYLLMIGYLLTLSVFNTIQLNGQIAIVFGCGILSALFIRKQLPKKMLVLLTGLILGVGWAAYYLPQTSVQTPLAAWTAPVRDYLNRVGLYGKIRELTTSTISRTGFSENDQSLGGPLLDDNTILFEATQETDSYWRVESKDAYTGKGWEVRDGIQPRQFSRRRIEINSNSAQNSFQPTESASIHFFNHGIYLPLPYGRSNLRVTQGASGFTQMPENGRVNFIDSDNGEKEVENQWEPVSYQMEHLQNVSLAQPTDTVADYLQLPANLPSRVRDLAYEITQTETTLLGQVTAIEEYLKNSGTFRYSKVDAVVPEEDQDYVDQFLFESQVGYCDNFSSSMVVMLRTLGIPARWTKGFAPGDRRSTSGDNTVFTVRNSHAHSWPEVYFAGYGWIPFEPTPSFSNPDRPATEDSQTEDSSTPSSASSSEGSSSTSNSSEPSSSSEETPEVATFATNNWRENLLLIVKLLGALLLVTAGYFGYKYSLRAQIYLILKLSKRPLMHSYSVFLKRADKLLSRKGSEPLLDYARRFEAVQTDFAGKFVALTKEYKAEIYGNLPAESLNTDLIKENLQLFEHLKK</sequence>
<name>R2Q978_9ENTE</name>
<dbReference type="PANTHER" id="PTHR42736">
    <property type="entry name" value="PROTEIN-GLUTAMINE GAMMA-GLUTAMYLTRANSFERASE"/>
    <property type="match status" value="1"/>
</dbReference>
<accession>R2Q978</accession>
<dbReference type="OrthoDB" id="9804872at2"/>
<dbReference type="RefSeq" id="WP_010758087.1">
    <property type="nucleotide sequence ID" value="NZ_ASWD01000001.1"/>
</dbReference>
<organism evidence="4 5">
    <name type="scientific">Enterococcus pallens ATCC BAA-351</name>
    <dbReference type="NCBI Taxonomy" id="1158607"/>
    <lineage>
        <taxon>Bacteria</taxon>
        <taxon>Bacillati</taxon>
        <taxon>Bacillota</taxon>
        <taxon>Bacilli</taxon>
        <taxon>Lactobacillales</taxon>
        <taxon>Enterococcaceae</taxon>
        <taxon>Enterococcus</taxon>
    </lineage>
</organism>
<dbReference type="EMBL" id="AJAQ01000033">
    <property type="protein sequence ID" value="EOH91803.1"/>
    <property type="molecule type" value="Genomic_DNA"/>
</dbReference>
<dbReference type="InterPro" id="IPR052901">
    <property type="entry name" value="Bact_TGase-like"/>
</dbReference>
<evidence type="ECO:0000256" key="2">
    <source>
        <dbReference type="SAM" id="Phobius"/>
    </source>
</evidence>
<dbReference type="STRING" id="160454.RV10_GL005040"/>
<comment type="caution">
    <text evidence="4">The sequence shown here is derived from an EMBL/GenBank/DDBJ whole genome shotgun (WGS) entry which is preliminary data.</text>
</comment>
<protein>
    <recommendedName>
        <fullName evidence="3">Transglutaminase-like domain-containing protein</fullName>
    </recommendedName>
</protein>
<reference evidence="4 5" key="1">
    <citation type="submission" date="2013-02" db="EMBL/GenBank/DDBJ databases">
        <title>The Genome Sequence of Enterococcus pallens BAA-351.</title>
        <authorList>
            <consortium name="The Broad Institute Genome Sequencing Platform"/>
            <consortium name="The Broad Institute Genome Sequencing Center for Infectious Disease"/>
            <person name="Earl A.M."/>
            <person name="Gilmore M.S."/>
            <person name="Lebreton F."/>
            <person name="Walker B."/>
            <person name="Young S.K."/>
            <person name="Zeng Q."/>
            <person name="Gargeya S."/>
            <person name="Fitzgerald M."/>
            <person name="Haas B."/>
            <person name="Abouelleil A."/>
            <person name="Alvarado L."/>
            <person name="Arachchi H.M."/>
            <person name="Berlin A.M."/>
            <person name="Chapman S.B."/>
            <person name="Dewar J."/>
            <person name="Goldberg J."/>
            <person name="Griggs A."/>
            <person name="Gujja S."/>
            <person name="Hansen M."/>
            <person name="Howarth C."/>
            <person name="Imamovic A."/>
            <person name="Larimer J."/>
            <person name="McCowan C."/>
            <person name="Murphy C."/>
            <person name="Neiman D."/>
            <person name="Pearson M."/>
            <person name="Priest M."/>
            <person name="Roberts A."/>
            <person name="Saif S."/>
            <person name="Shea T."/>
            <person name="Sisk P."/>
            <person name="Sykes S."/>
            <person name="Wortman J."/>
            <person name="Nusbaum C."/>
            <person name="Birren B."/>
        </authorList>
    </citation>
    <scope>NUCLEOTIDE SEQUENCE [LARGE SCALE GENOMIC DNA]</scope>
    <source>
        <strain evidence="4 5">ATCC BAA-351</strain>
    </source>
</reference>
<feature type="transmembrane region" description="Helical" evidence="2">
    <location>
        <begin position="180"/>
        <end position="198"/>
    </location>
</feature>
<evidence type="ECO:0000256" key="1">
    <source>
        <dbReference type="SAM" id="MobiDB-lite"/>
    </source>
</evidence>
<evidence type="ECO:0000313" key="5">
    <source>
        <dbReference type="Proteomes" id="UP000013782"/>
    </source>
</evidence>
<dbReference type="Gene3D" id="3.10.620.30">
    <property type="match status" value="1"/>
</dbReference>
<dbReference type="HOGENOM" id="CLU_021791_2_0_9"/>
<feature type="transmembrane region" description="Helical" evidence="2">
    <location>
        <begin position="155"/>
        <end position="173"/>
    </location>
</feature>
<dbReference type="InterPro" id="IPR002931">
    <property type="entry name" value="Transglutaminase-like"/>
</dbReference>
<keyword evidence="2" id="KW-0812">Transmembrane</keyword>